<feature type="binding site" evidence="7">
    <location>
        <begin position="32"/>
        <end position="37"/>
    </location>
    <ligand>
        <name>ATP</name>
        <dbReference type="ChEBI" id="CHEBI:30616"/>
    </ligand>
</feature>
<evidence type="ECO:0000256" key="5">
    <source>
        <dbReference type="ARBA" id="ARBA00022840"/>
    </source>
</evidence>
<evidence type="ECO:0000256" key="1">
    <source>
        <dbReference type="ARBA" id="ARBA00022490"/>
    </source>
</evidence>
<evidence type="ECO:0000313" key="12">
    <source>
        <dbReference type="Proteomes" id="UP000468735"/>
    </source>
</evidence>
<reference evidence="11 12" key="1">
    <citation type="submission" date="2019-09" db="EMBL/GenBank/DDBJ databases">
        <title>Actinomadura physcomitrii sp. nov., a novel actinomycete isolated from moss [Physcomitrium sphaericum (Ludw) Fuernr].</title>
        <authorList>
            <person name="Zhuang X."/>
            <person name="Liu C."/>
        </authorList>
    </citation>
    <scope>NUCLEOTIDE SEQUENCE [LARGE SCALE GENOMIC DNA]</scope>
    <source>
        <strain evidence="11 12">HMC1</strain>
    </source>
</reference>
<comment type="subcellular location">
    <subcellularLocation>
        <location evidence="7">Cytoplasm</location>
    </subcellularLocation>
</comment>
<dbReference type="InterPro" id="IPR014729">
    <property type="entry name" value="Rossmann-like_a/b/a_fold"/>
</dbReference>
<accession>A0A6H9YZK8</accession>
<dbReference type="Proteomes" id="UP000468735">
    <property type="component" value="Unassembled WGS sequence"/>
</dbReference>
<dbReference type="SUPFAM" id="SSF52402">
    <property type="entry name" value="Adenine nucleotide alpha hydrolases-like"/>
    <property type="match status" value="1"/>
</dbReference>
<dbReference type="Gene3D" id="3.40.50.620">
    <property type="entry name" value="HUPs"/>
    <property type="match status" value="1"/>
</dbReference>
<dbReference type="InterPro" id="IPR015262">
    <property type="entry name" value="tRNA_Ile_lys_synt_subst-bd"/>
</dbReference>
<dbReference type="GO" id="GO:0006400">
    <property type="term" value="P:tRNA modification"/>
    <property type="evidence" value="ECO:0007669"/>
    <property type="project" value="UniProtKB-UniRule"/>
</dbReference>
<dbReference type="OrthoDB" id="5244702at2"/>
<keyword evidence="4 7" id="KW-0547">Nucleotide-binding</keyword>
<evidence type="ECO:0000256" key="7">
    <source>
        <dbReference type="HAMAP-Rule" id="MF_01161"/>
    </source>
</evidence>
<protein>
    <recommendedName>
        <fullName evidence="7">tRNA(Ile)-lysidine synthase</fullName>
        <ecNumber evidence="7">6.3.4.19</ecNumber>
    </recommendedName>
    <alternativeName>
        <fullName evidence="7">tRNA(Ile)-2-lysyl-cytidine synthase</fullName>
    </alternativeName>
    <alternativeName>
        <fullName evidence="7">tRNA(Ile)-lysidine synthetase</fullName>
    </alternativeName>
</protein>
<dbReference type="InterPro" id="IPR012094">
    <property type="entry name" value="tRNA_Ile_lys_synt"/>
</dbReference>
<dbReference type="GO" id="GO:0005737">
    <property type="term" value="C:cytoplasm"/>
    <property type="evidence" value="ECO:0007669"/>
    <property type="project" value="UniProtKB-SubCell"/>
</dbReference>
<feature type="domain" description="tRNA(Ile)-lysidine synthase substrate-binding" evidence="10">
    <location>
        <begin position="291"/>
        <end position="358"/>
    </location>
</feature>
<feature type="domain" description="tRNA(Ile)-lysidine/2-thiocytidine synthase N-terminal" evidence="9">
    <location>
        <begin position="27"/>
        <end position="207"/>
    </location>
</feature>
<dbReference type="SUPFAM" id="SSF82829">
    <property type="entry name" value="MesJ substrate recognition domain-like"/>
    <property type="match status" value="1"/>
</dbReference>
<evidence type="ECO:0000256" key="3">
    <source>
        <dbReference type="ARBA" id="ARBA00022694"/>
    </source>
</evidence>
<evidence type="ECO:0000256" key="8">
    <source>
        <dbReference type="SAM" id="MobiDB-lite"/>
    </source>
</evidence>
<dbReference type="CDD" id="cd01992">
    <property type="entry name" value="TilS_N"/>
    <property type="match status" value="1"/>
</dbReference>
<sequence>MGPDPAVAAVRVAVRQALDAVPPGALVLVACSGGADSLALAAALAFEAPRHGRRAGGVTIDHGLQQGSDERAARLVRTMADLGLDPAGSVAVTVGREGGPENAAREARYAALDKSAARLGAAAVLLGHTRDDQAETVLLGLARGSGARSLAGMPSAFERPSGVRYLRPLLETERATTRRACEALGLEPWDDPHNEDPSYKRVRVRNEALPVLEKTLGPGVADALARTARMLRDDADALESLAERAYQDLLTAQDPQATTQRAAEPSAEPSAPPSADPSAPLSAELLAVEGLPVEGLAELPRALRTRVLRMAAIEAGSPPGTLAAVHVDAVDRLVTAWHGQQHVDLPAGVRAFRRYGKLLFGTGLPPRRVQQ</sequence>
<dbReference type="AlphaFoldDB" id="A0A6H9YZK8"/>
<evidence type="ECO:0000256" key="6">
    <source>
        <dbReference type="ARBA" id="ARBA00048539"/>
    </source>
</evidence>
<evidence type="ECO:0000259" key="10">
    <source>
        <dbReference type="Pfam" id="PF09179"/>
    </source>
</evidence>
<comment type="catalytic activity">
    <reaction evidence="6 7">
        <text>cytidine(34) in tRNA(Ile2) + L-lysine + ATP = lysidine(34) in tRNA(Ile2) + AMP + diphosphate + H(+)</text>
        <dbReference type="Rhea" id="RHEA:43744"/>
        <dbReference type="Rhea" id="RHEA-COMP:10625"/>
        <dbReference type="Rhea" id="RHEA-COMP:10670"/>
        <dbReference type="ChEBI" id="CHEBI:15378"/>
        <dbReference type="ChEBI" id="CHEBI:30616"/>
        <dbReference type="ChEBI" id="CHEBI:32551"/>
        <dbReference type="ChEBI" id="CHEBI:33019"/>
        <dbReference type="ChEBI" id="CHEBI:82748"/>
        <dbReference type="ChEBI" id="CHEBI:83665"/>
        <dbReference type="ChEBI" id="CHEBI:456215"/>
        <dbReference type="EC" id="6.3.4.19"/>
    </reaction>
</comment>
<keyword evidence="2 7" id="KW-0436">Ligase</keyword>
<dbReference type="GO" id="GO:0005524">
    <property type="term" value="F:ATP binding"/>
    <property type="evidence" value="ECO:0007669"/>
    <property type="project" value="UniProtKB-UniRule"/>
</dbReference>
<dbReference type="PANTHER" id="PTHR43033">
    <property type="entry name" value="TRNA(ILE)-LYSIDINE SYNTHASE-RELATED"/>
    <property type="match status" value="1"/>
</dbReference>
<keyword evidence="1 7" id="KW-0963">Cytoplasm</keyword>
<proteinExistence type="inferred from homology"/>
<dbReference type="RefSeq" id="WP_151559226.1">
    <property type="nucleotide sequence ID" value="NZ_WBMT01000003.1"/>
</dbReference>
<comment type="similarity">
    <text evidence="7">Belongs to the tRNA(Ile)-lysidine synthase family.</text>
</comment>
<dbReference type="InterPro" id="IPR012795">
    <property type="entry name" value="tRNA_Ile_lys_synt_N"/>
</dbReference>
<keyword evidence="12" id="KW-1185">Reference proteome</keyword>
<evidence type="ECO:0000256" key="2">
    <source>
        <dbReference type="ARBA" id="ARBA00022598"/>
    </source>
</evidence>
<feature type="region of interest" description="Disordered" evidence="8">
    <location>
        <begin position="255"/>
        <end position="279"/>
    </location>
</feature>
<dbReference type="Pfam" id="PF01171">
    <property type="entry name" value="ATP_bind_3"/>
    <property type="match status" value="1"/>
</dbReference>
<dbReference type="GO" id="GO:0032267">
    <property type="term" value="F:tRNA(Ile)-lysidine synthase activity"/>
    <property type="evidence" value="ECO:0007669"/>
    <property type="project" value="UniProtKB-EC"/>
</dbReference>
<comment type="caution">
    <text evidence="11">The sequence shown here is derived from an EMBL/GenBank/DDBJ whole genome shotgun (WGS) entry which is preliminary data.</text>
</comment>
<keyword evidence="3 7" id="KW-0819">tRNA processing</keyword>
<comment type="function">
    <text evidence="7">Ligates lysine onto the cytidine present at position 34 of the AUA codon-specific tRNA(Ile) that contains the anticodon CAU, in an ATP-dependent manner. Cytidine is converted to lysidine, thus changing the amino acid specificity of the tRNA from methionine to isoleucine.</text>
</comment>
<evidence type="ECO:0000256" key="4">
    <source>
        <dbReference type="ARBA" id="ARBA00022741"/>
    </source>
</evidence>
<dbReference type="Gene3D" id="3.30.465.60">
    <property type="match status" value="1"/>
</dbReference>
<dbReference type="PANTHER" id="PTHR43033:SF1">
    <property type="entry name" value="TRNA(ILE)-LYSIDINE SYNTHASE-RELATED"/>
    <property type="match status" value="1"/>
</dbReference>
<dbReference type="HAMAP" id="MF_01161">
    <property type="entry name" value="tRNA_Ile_lys_synt"/>
    <property type="match status" value="1"/>
</dbReference>
<name>A0A6H9YZK8_9ACTN</name>
<organism evidence="11 12">
    <name type="scientific">Actinomadura rudentiformis</name>
    <dbReference type="NCBI Taxonomy" id="359158"/>
    <lineage>
        <taxon>Bacteria</taxon>
        <taxon>Bacillati</taxon>
        <taxon>Actinomycetota</taxon>
        <taxon>Actinomycetes</taxon>
        <taxon>Streptosporangiales</taxon>
        <taxon>Thermomonosporaceae</taxon>
        <taxon>Actinomadura</taxon>
    </lineage>
</organism>
<dbReference type="EMBL" id="WBMT01000003">
    <property type="protein sequence ID" value="KAB2350827.1"/>
    <property type="molecule type" value="Genomic_DNA"/>
</dbReference>
<dbReference type="NCBIfam" id="TIGR02432">
    <property type="entry name" value="lysidine_TilS_N"/>
    <property type="match status" value="1"/>
</dbReference>
<evidence type="ECO:0000313" key="11">
    <source>
        <dbReference type="EMBL" id="KAB2350827.1"/>
    </source>
</evidence>
<dbReference type="InterPro" id="IPR011063">
    <property type="entry name" value="TilS/TtcA_N"/>
</dbReference>
<dbReference type="Pfam" id="PF09179">
    <property type="entry name" value="TilS"/>
    <property type="match status" value="1"/>
</dbReference>
<gene>
    <name evidence="7 11" type="primary">tilS</name>
    <name evidence="11" type="ORF">F8566_07605</name>
</gene>
<comment type="domain">
    <text evidence="7">The N-terminal region contains the highly conserved SGGXDS motif, predicted to be a P-loop motif involved in ATP binding.</text>
</comment>
<dbReference type="EC" id="6.3.4.19" evidence="7"/>
<evidence type="ECO:0000259" key="9">
    <source>
        <dbReference type="Pfam" id="PF01171"/>
    </source>
</evidence>
<keyword evidence="5 7" id="KW-0067">ATP-binding</keyword>